<sequence length="98" mass="10492">MRRFALLDVCVLTVLAVVMVLVPDAAGQRNRPGEAPERVCRGGNRQRPIRGGICGSAIPNAVWETLNLAFYSIESTEAACLSSLHKTVSVEDAGARLV</sequence>
<accession>A0AAE1EDK7</accession>
<evidence type="ECO:0000313" key="2">
    <source>
        <dbReference type="EMBL" id="KAK3802815.1"/>
    </source>
</evidence>
<keyword evidence="1" id="KW-0732">Signal</keyword>
<evidence type="ECO:0008006" key="4">
    <source>
        <dbReference type="Google" id="ProtNLM"/>
    </source>
</evidence>
<reference evidence="2" key="1">
    <citation type="journal article" date="2023" name="G3 (Bethesda)">
        <title>A reference genome for the long-term kleptoplast-retaining sea slug Elysia crispata morphotype clarki.</title>
        <authorList>
            <person name="Eastman K.E."/>
            <person name="Pendleton A.L."/>
            <person name="Shaikh M.A."/>
            <person name="Suttiyut T."/>
            <person name="Ogas R."/>
            <person name="Tomko P."/>
            <person name="Gavelis G."/>
            <person name="Widhalm J.R."/>
            <person name="Wisecaver J.H."/>
        </authorList>
    </citation>
    <scope>NUCLEOTIDE SEQUENCE</scope>
    <source>
        <strain evidence="2">ECLA1</strain>
    </source>
</reference>
<feature type="chain" id="PRO_5042175036" description="Secreted protein" evidence="1">
    <location>
        <begin position="28"/>
        <end position="98"/>
    </location>
</feature>
<feature type="signal peptide" evidence="1">
    <location>
        <begin position="1"/>
        <end position="27"/>
    </location>
</feature>
<evidence type="ECO:0000313" key="3">
    <source>
        <dbReference type="Proteomes" id="UP001283361"/>
    </source>
</evidence>
<keyword evidence="3" id="KW-1185">Reference proteome</keyword>
<dbReference type="Proteomes" id="UP001283361">
    <property type="component" value="Unassembled WGS sequence"/>
</dbReference>
<organism evidence="2 3">
    <name type="scientific">Elysia crispata</name>
    <name type="common">lettuce slug</name>
    <dbReference type="NCBI Taxonomy" id="231223"/>
    <lineage>
        <taxon>Eukaryota</taxon>
        <taxon>Metazoa</taxon>
        <taxon>Spiralia</taxon>
        <taxon>Lophotrochozoa</taxon>
        <taxon>Mollusca</taxon>
        <taxon>Gastropoda</taxon>
        <taxon>Heterobranchia</taxon>
        <taxon>Euthyneura</taxon>
        <taxon>Panpulmonata</taxon>
        <taxon>Sacoglossa</taxon>
        <taxon>Placobranchoidea</taxon>
        <taxon>Plakobranchidae</taxon>
        <taxon>Elysia</taxon>
    </lineage>
</organism>
<comment type="caution">
    <text evidence="2">The sequence shown here is derived from an EMBL/GenBank/DDBJ whole genome shotgun (WGS) entry which is preliminary data.</text>
</comment>
<evidence type="ECO:0000256" key="1">
    <source>
        <dbReference type="SAM" id="SignalP"/>
    </source>
</evidence>
<proteinExistence type="predicted"/>
<gene>
    <name evidence="2" type="ORF">RRG08_012327</name>
</gene>
<dbReference type="AlphaFoldDB" id="A0AAE1EDK7"/>
<name>A0AAE1EDK7_9GAST</name>
<protein>
    <recommendedName>
        <fullName evidence="4">Secreted protein</fullName>
    </recommendedName>
</protein>
<dbReference type="EMBL" id="JAWDGP010000216">
    <property type="protein sequence ID" value="KAK3802815.1"/>
    <property type="molecule type" value="Genomic_DNA"/>
</dbReference>